<keyword evidence="4" id="KW-1185">Reference proteome</keyword>
<accession>A0AAN6XNN8</accession>
<dbReference type="CDD" id="cd06257">
    <property type="entry name" value="DnaJ"/>
    <property type="match status" value="1"/>
</dbReference>
<gene>
    <name evidence="3" type="ORF">QBC40DRAFT_345822</name>
</gene>
<reference evidence="3" key="1">
    <citation type="journal article" date="2023" name="Mol. Phylogenet. Evol.">
        <title>Genome-scale phylogeny and comparative genomics of the fungal order Sordariales.</title>
        <authorList>
            <person name="Hensen N."/>
            <person name="Bonometti L."/>
            <person name="Westerberg I."/>
            <person name="Brannstrom I.O."/>
            <person name="Guillou S."/>
            <person name="Cros-Aarteil S."/>
            <person name="Calhoun S."/>
            <person name="Haridas S."/>
            <person name="Kuo A."/>
            <person name="Mondo S."/>
            <person name="Pangilinan J."/>
            <person name="Riley R."/>
            <person name="LaButti K."/>
            <person name="Andreopoulos B."/>
            <person name="Lipzen A."/>
            <person name="Chen C."/>
            <person name="Yan M."/>
            <person name="Daum C."/>
            <person name="Ng V."/>
            <person name="Clum A."/>
            <person name="Steindorff A."/>
            <person name="Ohm R.A."/>
            <person name="Martin F."/>
            <person name="Silar P."/>
            <person name="Natvig D.O."/>
            <person name="Lalanne C."/>
            <person name="Gautier V."/>
            <person name="Ament-Velasquez S.L."/>
            <person name="Kruys A."/>
            <person name="Hutchinson M.I."/>
            <person name="Powell A.J."/>
            <person name="Barry K."/>
            <person name="Miller A.N."/>
            <person name="Grigoriev I.V."/>
            <person name="Debuchy R."/>
            <person name="Gladieux P."/>
            <person name="Hiltunen Thoren M."/>
            <person name="Johannesson H."/>
        </authorList>
    </citation>
    <scope>NUCLEOTIDE SEQUENCE</scope>
    <source>
        <strain evidence="3">CBS 315.58</strain>
    </source>
</reference>
<dbReference type="AlphaFoldDB" id="A0AAN6XNN8"/>
<evidence type="ECO:0000256" key="1">
    <source>
        <dbReference type="SAM" id="Coils"/>
    </source>
</evidence>
<dbReference type="PROSITE" id="PS00636">
    <property type="entry name" value="DNAJ_1"/>
    <property type="match status" value="1"/>
</dbReference>
<name>A0AAN6XNN8_9PEZI</name>
<protein>
    <recommendedName>
        <fullName evidence="2">J domain-containing protein</fullName>
    </recommendedName>
</protein>
<feature type="domain" description="J" evidence="2">
    <location>
        <begin position="15"/>
        <end position="87"/>
    </location>
</feature>
<dbReference type="EMBL" id="MU863885">
    <property type="protein sequence ID" value="KAK4203989.1"/>
    <property type="molecule type" value="Genomic_DNA"/>
</dbReference>
<organism evidence="3 4">
    <name type="scientific">Triangularia verruculosa</name>
    <dbReference type="NCBI Taxonomy" id="2587418"/>
    <lineage>
        <taxon>Eukaryota</taxon>
        <taxon>Fungi</taxon>
        <taxon>Dikarya</taxon>
        <taxon>Ascomycota</taxon>
        <taxon>Pezizomycotina</taxon>
        <taxon>Sordariomycetes</taxon>
        <taxon>Sordariomycetidae</taxon>
        <taxon>Sordariales</taxon>
        <taxon>Podosporaceae</taxon>
        <taxon>Triangularia</taxon>
    </lineage>
</organism>
<dbReference type="SUPFAM" id="SSF46565">
    <property type="entry name" value="Chaperone J-domain"/>
    <property type="match status" value="1"/>
</dbReference>
<feature type="coiled-coil region" evidence="1">
    <location>
        <begin position="115"/>
        <end position="254"/>
    </location>
</feature>
<dbReference type="InterPro" id="IPR001623">
    <property type="entry name" value="DnaJ_domain"/>
</dbReference>
<evidence type="ECO:0000259" key="2">
    <source>
        <dbReference type="PROSITE" id="PS50076"/>
    </source>
</evidence>
<keyword evidence="1" id="KW-0175">Coiled coil</keyword>
<dbReference type="Proteomes" id="UP001303160">
    <property type="component" value="Unassembled WGS sequence"/>
</dbReference>
<dbReference type="Gene3D" id="1.10.287.110">
    <property type="entry name" value="DnaJ domain"/>
    <property type="match status" value="1"/>
</dbReference>
<evidence type="ECO:0000313" key="3">
    <source>
        <dbReference type="EMBL" id="KAK4203989.1"/>
    </source>
</evidence>
<dbReference type="SMART" id="SM00271">
    <property type="entry name" value="DnaJ"/>
    <property type="match status" value="1"/>
</dbReference>
<dbReference type="InterPro" id="IPR018253">
    <property type="entry name" value="DnaJ_domain_CS"/>
</dbReference>
<evidence type="ECO:0000313" key="4">
    <source>
        <dbReference type="Proteomes" id="UP001303160"/>
    </source>
</evidence>
<dbReference type="Pfam" id="PF00226">
    <property type="entry name" value="DnaJ"/>
    <property type="match status" value="1"/>
</dbReference>
<dbReference type="InterPro" id="IPR036869">
    <property type="entry name" value="J_dom_sf"/>
</dbReference>
<sequence>MKTRHPFNVKPAKPDYYFDLGFSTFNDEHTYIKARDIKNAWLKLVKHHHPDKKRPGEDGDAAEFRRVHEAYDCLRDEHSRALYDAEYPRIRFDWLCYRKLASEEQDAARHEIEASEVANARQEEATREAERLKELRDRWKRDETNRQWEFVAKCNRRNVEELAEEQARVVRERQARERLEDAARRLRELQEEVYRERLWRQDQEQQRQAWEEMRLKADRKIRELKARLLVEREEREFERARRDEERRREERERRQWQVWVEESERRIRQYEQSYRGAPEQFLGAQEMERESTQTDTGRSTPSVTAQQAPFYCRHPLTGWSVRFGRAECFFCGRVKGWLSWTRQCPKCDGRACLKCKAYYIADIMKRRYRRYRSGGHW</sequence>
<proteinExistence type="predicted"/>
<dbReference type="PROSITE" id="PS50076">
    <property type="entry name" value="DNAJ_2"/>
    <property type="match status" value="1"/>
</dbReference>
<reference evidence="3" key="2">
    <citation type="submission" date="2023-05" db="EMBL/GenBank/DDBJ databases">
        <authorList>
            <consortium name="Lawrence Berkeley National Laboratory"/>
            <person name="Steindorff A."/>
            <person name="Hensen N."/>
            <person name="Bonometti L."/>
            <person name="Westerberg I."/>
            <person name="Brannstrom I.O."/>
            <person name="Guillou S."/>
            <person name="Cros-Aarteil S."/>
            <person name="Calhoun S."/>
            <person name="Haridas S."/>
            <person name="Kuo A."/>
            <person name="Mondo S."/>
            <person name="Pangilinan J."/>
            <person name="Riley R."/>
            <person name="Labutti K."/>
            <person name="Andreopoulos B."/>
            <person name="Lipzen A."/>
            <person name="Chen C."/>
            <person name="Yanf M."/>
            <person name="Daum C."/>
            <person name="Ng V."/>
            <person name="Clum A."/>
            <person name="Ohm R."/>
            <person name="Martin F."/>
            <person name="Silar P."/>
            <person name="Natvig D."/>
            <person name="Lalanne C."/>
            <person name="Gautier V."/>
            <person name="Ament-Velasquez S.L."/>
            <person name="Kruys A."/>
            <person name="Hutchinson M.I."/>
            <person name="Powell A.J."/>
            <person name="Barry K."/>
            <person name="Miller A.N."/>
            <person name="Grigoriev I.V."/>
            <person name="Debuchy R."/>
            <person name="Gladieux P."/>
            <person name="Thoren M.H."/>
            <person name="Johannesson H."/>
        </authorList>
    </citation>
    <scope>NUCLEOTIDE SEQUENCE</scope>
    <source>
        <strain evidence="3">CBS 315.58</strain>
    </source>
</reference>
<comment type="caution">
    <text evidence="3">The sequence shown here is derived from an EMBL/GenBank/DDBJ whole genome shotgun (WGS) entry which is preliminary data.</text>
</comment>